<evidence type="ECO:0000313" key="2">
    <source>
        <dbReference type="EMBL" id="KAG9281074.1"/>
    </source>
</evidence>
<feature type="compositionally biased region" description="Low complexity" evidence="1">
    <location>
        <begin position="327"/>
        <end position="352"/>
    </location>
</feature>
<accession>A0A8T2MD40</accession>
<reference evidence="2 3" key="1">
    <citation type="submission" date="2021-07" db="EMBL/GenBank/DDBJ databases">
        <authorList>
            <person name="Imarazene B."/>
            <person name="Zahm M."/>
            <person name="Klopp C."/>
            <person name="Cabau C."/>
            <person name="Beille S."/>
            <person name="Jouanno E."/>
            <person name="Castinel A."/>
            <person name="Lluch J."/>
            <person name="Gil L."/>
            <person name="Kuchtly C."/>
            <person name="Lopez Roques C."/>
            <person name="Donnadieu C."/>
            <person name="Parrinello H."/>
            <person name="Journot L."/>
            <person name="Du K."/>
            <person name="Schartl M."/>
            <person name="Retaux S."/>
            <person name="Guiguen Y."/>
        </authorList>
    </citation>
    <scope>NUCLEOTIDE SEQUENCE [LARGE SCALE GENOMIC DNA]</scope>
    <source>
        <strain evidence="2">Pach_M1</strain>
        <tissue evidence="2">Testis</tissue>
    </source>
</reference>
<dbReference type="Proteomes" id="UP000752171">
    <property type="component" value="Unassembled WGS sequence"/>
</dbReference>
<name>A0A8T2MD40_ASTMX</name>
<evidence type="ECO:0000256" key="1">
    <source>
        <dbReference type="SAM" id="MobiDB-lite"/>
    </source>
</evidence>
<feature type="region of interest" description="Disordered" evidence="1">
    <location>
        <begin position="161"/>
        <end position="188"/>
    </location>
</feature>
<feature type="compositionally biased region" description="Basic residues" evidence="1">
    <location>
        <begin position="172"/>
        <end position="181"/>
    </location>
</feature>
<feature type="region of interest" description="Disordered" evidence="1">
    <location>
        <begin position="264"/>
        <end position="287"/>
    </location>
</feature>
<organism evidence="2 3">
    <name type="scientific">Astyanax mexicanus</name>
    <name type="common">Blind cave fish</name>
    <name type="synonym">Astyanax fasciatus mexicanus</name>
    <dbReference type="NCBI Taxonomy" id="7994"/>
    <lineage>
        <taxon>Eukaryota</taxon>
        <taxon>Metazoa</taxon>
        <taxon>Chordata</taxon>
        <taxon>Craniata</taxon>
        <taxon>Vertebrata</taxon>
        <taxon>Euteleostomi</taxon>
        <taxon>Actinopterygii</taxon>
        <taxon>Neopterygii</taxon>
        <taxon>Teleostei</taxon>
        <taxon>Ostariophysi</taxon>
        <taxon>Characiformes</taxon>
        <taxon>Characoidei</taxon>
        <taxon>Acestrorhamphidae</taxon>
        <taxon>Acestrorhamphinae</taxon>
        <taxon>Astyanax</taxon>
    </lineage>
</organism>
<feature type="region of interest" description="Disordered" evidence="1">
    <location>
        <begin position="327"/>
        <end position="380"/>
    </location>
</feature>
<sequence>MSVPILVPVPVCVLVPISSNVSVPVPVTVFVSVPVNVFVPVPLSSPVQSTLPFVSPVHSLFPSPVQSNIQSPFLSSVLSNVQSPFMSTVQSPVQSRFPSPVQPNVQSPFVSSVQSNVQCLSYPLLRPPPVWSRVTERPTFNYGRSGWILSRSGPAIHRPPFGIPAQENPRPRGQRGPRSKGSRIPEDFLGGGITVGAMGLALNRGGGEVVRDAGDEDFWNYVAAASSSEDEDYPPTRARLPLPPGSVLHPAFRSPLDLLEEASLAPNRSPAAPVLKTPSSVRPPPMARSVSAAPQLASAANLLAFPAAAAPAFYSAARLTQLASPATTTLSSPAATALTSPRAADPASTAAAQPRSDTSPALDSTGGSALPTPDSSGKSADPVRVFESLAAAAALRSAVPLATALHSPARATPESAYTAVSSAQVSVISSAALISTQSPSAQVSKTANVPLQNPVEASVESPTVLFIYLFFFFTSDSNFSICIMCKTNIFIVEEPW</sequence>
<protein>
    <submittedName>
        <fullName evidence="2">Ice-structuring glycoprotein-like</fullName>
    </submittedName>
</protein>
<gene>
    <name evidence="2" type="ORF">AMEX_G3853</name>
</gene>
<evidence type="ECO:0000313" key="3">
    <source>
        <dbReference type="Proteomes" id="UP000752171"/>
    </source>
</evidence>
<dbReference type="EMBL" id="JAICCE010000002">
    <property type="protein sequence ID" value="KAG9281074.1"/>
    <property type="molecule type" value="Genomic_DNA"/>
</dbReference>
<comment type="caution">
    <text evidence="2">The sequence shown here is derived from an EMBL/GenBank/DDBJ whole genome shotgun (WGS) entry which is preliminary data.</text>
</comment>
<proteinExistence type="predicted"/>
<feature type="compositionally biased region" description="Polar residues" evidence="1">
    <location>
        <begin position="355"/>
        <end position="378"/>
    </location>
</feature>
<dbReference type="AlphaFoldDB" id="A0A8T2MD40"/>